<proteinExistence type="predicted"/>
<dbReference type="PANTHER" id="PTHR43630:SF2">
    <property type="entry name" value="GLYCOSYLTRANSFERASE"/>
    <property type="match status" value="1"/>
</dbReference>
<dbReference type="Pfam" id="PF00535">
    <property type="entry name" value="Glycos_transf_2"/>
    <property type="match status" value="1"/>
</dbReference>
<keyword evidence="3" id="KW-0328">Glycosyltransferase</keyword>
<dbReference type="Pfam" id="PF13414">
    <property type="entry name" value="TPR_11"/>
    <property type="match status" value="1"/>
</dbReference>
<dbReference type="Gene3D" id="3.90.550.10">
    <property type="entry name" value="Spore Coat Polysaccharide Biosynthesis Protein SpsA, Chain A"/>
    <property type="match status" value="1"/>
</dbReference>
<comment type="caution">
    <text evidence="3">The sequence shown here is derived from an EMBL/GenBank/DDBJ whole genome shotgun (WGS) entry which is preliminary data.</text>
</comment>
<dbReference type="Gene3D" id="1.25.40.10">
    <property type="entry name" value="Tetratricopeptide repeat domain"/>
    <property type="match status" value="1"/>
</dbReference>
<evidence type="ECO:0000256" key="1">
    <source>
        <dbReference type="PROSITE-ProRule" id="PRU00339"/>
    </source>
</evidence>
<dbReference type="Pfam" id="PF13181">
    <property type="entry name" value="TPR_8"/>
    <property type="match status" value="1"/>
</dbReference>
<gene>
    <name evidence="3" type="ORF">ACFPQ4_15130</name>
</gene>
<feature type="domain" description="Glycosyltransferase 2-like" evidence="2">
    <location>
        <begin position="105"/>
        <end position="191"/>
    </location>
</feature>
<name>A0ABW0R0I3_9BACL</name>
<dbReference type="GO" id="GO:0016757">
    <property type="term" value="F:glycosyltransferase activity"/>
    <property type="evidence" value="ECO:0007669"/>
    <property type="project" value="UniProtKB-KW"/>
</dbReference>
<organism evidence="3 4">
    <name type="scientific">Cohnella yongneupensis</name>
    <dbReference type="NCBI Taxonomy" id="425006"/>
    <lineage>
        <taxon>Bacteria</taxon>
        <taxon>Bacillati</taxon>
        <taxon>Bacillota</taxon>
        <taxon>Bacilli</taxon>
        <taxon>Bacillales</taxon>
        <taxon>Paenibacillaceae</taxon>
        <taxon>Cohnella</taxon>
    </lineage>
</organism>
<keyword evidence="1" id="KW-0802">TPR repeat</keyword>
<dbReference type="SUPFAM" id="SSF48452">
    <property type="entry name" value="TPR-like"/>
    <property type="match status" value="1"/>
</dbReference>
<dbReference type="RefSeq" id="WP_378112704.1">
    <property type="nucleotide sequence ID" value="NZ_JBHSNC010000047.1"/>
</dbReference>
<dbReference type="Proteomes" id="UP001596108">
    <property type="component" value="Unassembled WGS sequence"/>
</dbReference>
<dbReference type="SUPFAM" id="SSF53448">
    <property type="entry name" value="Nucleotide-diphospho-sugar transferases"/>
    <property type="match status" value="1"/>
</dbReference>
<keyword evidence="3" id="KW-0808">Transferase</keyword>
<dbReference type="PROSITE" id="PS50005">
    <property type="entry name" value="TPR"/>
    <property type="match status" value="2"/>
</dbReference>
<dbReference type="CDD" id="cd02511">
    <property type="entry name" value="Beta4Glucosyltransferase"/>
    <property type="match status" value="1"/>
</dbReference>
<dbReference type="SMART" id="SM00028">
    <property type="entry name" value="TPR"/>
    <property type="match status" value="3"/>
</dbReference>
<evidence type="ECO:0000313" key="3">
    <source>
        <dbReference type="EMBL" id="MFC5530761.1"/>
    </source>
</evidence>
<feature type="repeat" description="TPR" evidence="1">
    <location>
        <begin position="343"/>
        <end position="376"/>
    </location>
</feature>
<keyword evidence="4" id="KW-1185">Reference proteome</keyword>
<dbReference type="InterPro" id="IPR001173">
    <property type="entry name" value="Glyco_trans_2-like"/>
</dbReference>
<dbReference type="EMBL" id="JBHSNC010000047">
    <property type="protein sequence ID" value="MFC5530761.1"/>
    <property type="molecule type" value="Genomic_DNA"/>
</dbReference>
<dbReference type="InterPro" id="IPR011990">
    <property type="entry name" value="TPR-like_helical_dom_sf"/>
</dbReference>
<dbReference type="InterPro" id="IPR019734">
    <property type="entry name" value="TPR_rpt"/>
</dbReference>
<dbReference type="PANTHER" id="PTHR43630">
    <property type="entry name" value="POLY-BETA-1,6-N-ACETYL-D-GLUCOSAMINE SYNTHASE"/>
    <property type="match status" value="1"/>
</dbReference>
<reference evidence="4" key="1">
    <citation type="journal article" date="2019" name="Int. J. Syst. Evol. Microbiol.">
        <title>The Global Catalogue of Microorganisms (GCM) 10K type strain sequencing project: providing services to taxonomists for standard genome sequencing and annotation.</title>
        <authorList>
            <consortium name="The Broad Institute Genomics Platform"/>
            <consortium name="The Broad Institute Genome Sequencing Center for Infectious Disease"/>
            <person name="Wu L."/>
            <person name="Ma J."/>
        </authorList>
    </citation>
    <scope>NUCLEOTIDE SEQUENCE [LARGE SCALE GENOMIC DNA]</scope>
    <source>
        <strain evidence="4">CGMCC 1.18578</strain>
    </source>
</reference>
<evidence type="ECO:0000259" key="2">
    <source>
        <dbReference type="Pfam" id="PF00535"/>
    </source>
</evidence>
<dbReference type="EC" id="2.4.-.-" evidence="3"/>
<accession>A0ABW0R0I3</accession>
<dbReference type="InterPro" id="IPR029044">
    <property type="entry name" value="Nucleotide-diphossugar_trans"/>
</dbReference>
<evidence type="ECO:0000313" key="4">
    <source>
        <dbReference type="Proteomes" id="UP001596108"/>
    </source>
</evidence>
<sequence>MHPSHQQLANLIYERRYGEAERLGKIHVQHYPIDGQGWVLLGEALLMQGFGYAASQLFNRAYLLDPEAKWMPQMQLELERAPRGEHCPDIEQLLQVPAKTVAAAIIVKNEERCIERCLNSIQSAVDEIIVVDSGSTDRTLDIIRSYSNVKLYQVEWKDDFAALRNEALSRVTSEWVFWLDADEWLISEDAENIRKVAGMFDLNLPFIPALQPCLINHINGTAIIEHSVARMFPTSKGLYYSGRIHEQIATEKEGIFTSNVLHKPVRIRLNHDGYESSVKADKDKIQRNLRLLKLMAEEEPTNPGWWYFLGRESMELGQHDESLAYFDKVIEYGANNPRFGRMLEIHMLMGRIYLSQNRLDLAEQCYRKAFALHPDYPDAHFQMAYVATLQAQLLLKKAMEHAQLSSRGFDTYRGLVGASYDIHLWKADALVADLLVHQGQLYEGRKVLQEVRNRLPDSGVLDNKFDFIRRQQRLLNLHLR</sequence>
<protein>
    <submittedName>
        <fullName evidence="3">Glycosyltransferase</fullName>
        <ecNumber evidence="3">2.4.-.-</ecNumber>
    </submittedName>
</protein>
<feature type="repeat" description="TPR" evidence="1">
    <location>
        <begin position="303"/>
        <end position="336"/>
    </location>
</feature>